<name>A0AAJ2ESL3_9HYPH</name>
<sequence length="84" mass="8927">MTSPERIVYVDGHYCPESQGKVSIFDRGYLFADAIYEVTCVIGGKLVDFRRPYGALSALAEGARHADTDECAGTAGHPSQAGCG</sequence>
<evidence type="ECO:0000256" key="1">
    <source>
        <dbReference type="ARBA" id="ARBA00014472"/>
    </source>
</evidence>
<dbReference type="EMBL" id="JAVIZC010000001">
    <property type="protein sequence ID" value="MDR6101603.1"/>
    <property type="molecule type" value="Genomic_DNA"/>
</dbReference>
<comment type="caution">
    <text evidence="2">The sequence shown here is derived from an EMBL/GenBank/DDBJ whole genome shotgun (WGS) entry which is preliminary data.</text>
</comment>
<dbReference type="GO" id="GO:0008483">
    <property type="term" value="F:transaminase activity"/>
    <property type="evidence" value="ECO:0007669"/>
    <property type="project" value="UniProtKB-KW"/>
</dbReference>
<dbReference type="SUPFAM" id="SSF56752">
    <property type="entry name" value="D-aminoacid aminotransferase-like PLP-dependent enzymes"/>
    <property type="match status" value="1"/>
</dbReference>
<dbReference type="Gene3D" id="3.30.470.10">
    <property type="match status" value="1"/>
</dbReference>
<keyword evidence="2" id="KW-0032">Aminotransferase</keyword>
<proteinExistence type="predicted"/>
<organism evidence="2 3">
    <name type="scientific">Agrobacterium larrymoorei</name>
    <dbReference type="NCBI Taxonomy" id="160699"/>
    <lineage>
        <taxon>Bacteria</taxon>
        <taxon>Pseudomonadati</taxon>
        <taxon>Pseudomonadota</taxon>
        <taxon>Alphaproteobacteria</taxon>
        <taxon>Hyphomicrobiales</taxon>
        <taxon>Rhizobiaceae</taxon>
        <taxon>Rhizobium/Agrobacterium group</taxon>
        <taxon>Agrobacterium</taxon>
    </lineage>
</organism>
<dbReference type="Proteomes" id="UP001255601">
    <property type="component" value="Unassembled WGS sequence"/>
</dbReference>
<accession>A0AAJ2ESL3</accession>
<evidence type="ECO:0000313" key="2">
    <source>
        <dbReference type="EMBL" id="MDR6101603.1"/>
    </source>
</evidence>
<dbReference type="InterPro" id="IPR043131">
    <property type="entry name" value="BCAT-like_N"/>
</dbReference>
<dbReference type="GO" id="GO:0016829">
    <property type="term" value="F:lyase activity"/>
    <property type="evidence" value="ECO:0007669"/>
    <property type="project" value="UniProtKB-KW"/>
</dbReference>
<evidence type="ECO:0000313" key="3">
    <source>
        <dbReference type="Proteomes" id="UP001255601"/>
    </source>
</evidence>
<dbReference type="InterPro" id="IPR036038">
    <property type="entry name" value="Aminotransferase-like"/>
</dbReference>
<reference evidence="2" key="1">
    <citation type="submission" date="2023-08" db="EMBL/GenBank/DDBJ databases">
        <title>Functional and genomic diversity of the sorghum phyllosphere microbiome.</title>
        <authorList>
            <person name="Shade A."/>
        </authorList>
    </citation>
    <scope>NUCLEOTIDE SEQUENCE</scope>
    <source>
        <strain evidence="2">SORGH_AS_0974</strain>
    </source>
</reference>
<protein>
    <recommendedName>
        <fullName evidence="1">Probable branched-chain-amino-acid aminotransferase</fullName>
    </recommendedName>
</protein>
<keyword evidence="2" id="KW-0456">Lyase</keyword>
<gene>
    <name evidence="2" type="ORF">QE369_001781</name>
</gene>
<keyword evidence="2" id="KW-0808">Transferase</keyword>
<dbReference type="AlphaFoldDB" id="A0AAJ2ESL3"/>